<evidence type="ECO:0000256" key="3">
    <source>
        <dbReference type="ARBA" id="ARBA00012737"/>
    </source>
</evidence>
<evidence type="ECO:0000313" key="7">
    <source>
        <dbReference type="Proteomes" id="UP000323994"/>
    </source>
</evidence>
<comment type="catalytic activity">
    <reaction evidence="4">
        <text>L-aspartate + L-glutamine + ATP + H2O = L-asparagine + L-glutamate + AMP + diphosphate + H(+)</text>
        <dbReference type="Rhea" id="RHEA:12228"/>
        <dbReference type="ChEBI" id="CHEBI:15377"/>
        <dbReference type="ChEBI" id="CHEBI:15378"/>
        <dbReference type="ChEBI" id="CHEBI:29985"/>
        <dbReference type="ChEBI" id="CHEBI:29991"/>
        <dbReference type="ChEBI" id="CHEBI:30616"/>
        <dbReference type="ChEBI" id="CHEBI:33019"/>
        <dbReference type="ChEBI" id="CHEBI:58048"/>
        <dbReference type="ChEBI" id="CHEBI:58359"/>
        <dbReference type="ChEBI" id="CHEBI:456215"/>
        <dbReference type="EC" id="6.3.5.4"/>
    </reaction>
</comment>
<comment type="similarity">
    <text evidence="2">Belongs to the asparagine synthetase family.</text>
</comment>
<comment type="caution">
    <text evidence="6">The sequence shown here is derived from an EMBL/GenBank/DDBJ whole genome shotgun (WGS) entry which is preliminary data.</text>
</comment>
<dbReference type="Gene3D" id="3.40.50.620">
    <property type="entry name" value="HUPs"/>
    <property type="match status" value="2"/>
</dbReference>
<dbReference type="InterPro" id="IPR051786">
    <property type="entry name" value="ASN_synthetase/amidase"/>
</dbReference>
<dbReference type="EMBL" id="VBSN01000027">
    <property type="protein sequence ID" value="KAA6440648.1"/>
    <property type="molecule type" value="Genomic_DNA"/>
</dbReference>
<dbReference type="InterPro" id="IPR006426">
    <property type="entry name" value="Asn_synth_AEB"/>
</dbReference>
<dbReference type="PIRSF" id="PIRSF001589">
    <property type="entry name" value="Asn_synthetase_glu-h"/>
    <property type="match status" value="1"/>
</dbReference>
<keyword evidence="7" id="KW-1185">Reference proteome</keyword>
<evidence type="ECO:0000256" key="4">
    <source>
        <dbReference type="ARBA" id="ARBA00048741"/>
    </source>
</evidence>
<name>A0A5M8QZ21_9BACT</name>
<dbReference type="InterPro" id="IPR001962">
    <property type="entry name" value="Asn_synthase"/>
</dbReference>
<evidence type="ECO:0000256" key="2">
    <source>
        <dbReference type="ARBA" id="ARBA00005752"/>
    </source>
</evidence>
<proteinExistence type="inferred from homology"/>
<dbReference type="Proteomes" id="UP000323994">
    <property type="component" value="Unassembled WGS sequence"/>
</dbReference>
<gene>
    <name evidence="6" type="ORF">FEM33_08700</name>
</gene>
<dbReference type="OrthoDB" id="9763290at2"/>
<dbReference type="PANTHER" id="PTHR43284">
    <property type="entry name" value="ASPARAGINE SYNTHETASE (GLUTAMINE-HYDROLYZING)"/>
    <property type="match status" value="1"/>
</dbReference>
<feature type="domain" description="Asparagine synthetase" evidence="5">
    <location>
        <begin position="212"/>
        <end position="366"/>
    </location>
</feature>
<dbReference type="RefSeq" id="WP_139011640.1">
    <property type="nucleotide sequence ID" value="NZ_VBSN01000027.1"/>
</dbReference>
<dbReference type="SUPFAM" id="SSF52402">
    <property type="entry name" value="Adenine nucleotide alpha hydrolases-like"/>
    <property type="match status" value="1"/>
</dbReference>
<organism evidence="6 7">
    <name type="scientific">Dyadobacter flavalbus</name>
    <dbReference type="NCBI Taxonomy" id="2579942"/>
    <lineage>
        <taxon>Bacteria</taxon>
        <taxon>Pseudomonadati</taxon>
        <taxon>Bacteroidota</taxon>
        <taxon>Cytophagia</taxon>
        <taxon>Cytophagales</taxon>
        <taxon>Spirosomataceae</taxon>
        <taxon>Dyadobacter</taxon>
    </lineage>
</organism>
<dbReference type="SUPFAM" id="SSF56235">
    <property type="entry name" value="N-terminal nucleophile aminohydrolases (Ntn hydrolases)"/>
    <property type="match status" value="1"/>
</dbReference>
<accession>A0A5M8QZ21</accession>
<dbReference type="GO" id="GO:0004066">
    <property type="term" value="F:asparagine synthase (glutamine-hydrolyzing) activity"/>
    <property type="evidence" value="ECO:0007669"/>
    <property type="project" value="UniProtKB-EC"/>
</dbReference>
<dbReference type="InterPro" id="IPR029055">
    <property type="entry name" value="Ntn_hydrolases_N"/>
</dbReference>
<reference evidence="6 7" key="1">
    <citation type="submission" date="2019-05" db="EMBL/GenBank/DDBJ databases">
        <authorList>
            <person name="Qu J.-H."/>
        </authorList>
    </citation>
    <scope>NUCLEOTIDE SEQUENCE [LARGE SCALE GENOMIC DNA]</scope>
    <source>
        <strain evidence="6 7">NS28</strain>
    </source>
</reference>
<dbReference type="AlphaFoldDB" id="A0A5M8QZ21"/>
<dbReference type="PANTHER" id="PTHR43284:SF1">
    <property type="entry name" value="ASPARAGINE SYNTHETASE"/>
    <property type="match status" value="1"/>
</dbReference>
<evidence type="ECO:0000313" key="6">
    <source>
        <dbReference type="EMBL" id="KAA6440648.1"/>
    </source>
</evidence>
<dbReference type="InterPro" id="IPR014729">
    <property type="entry name" value="Rossmann-like_a/b/a_fold"/>
</dbReference>
<evidence type="ECO:0000259" key="5">
    <source>
        <dbReference type="Pfam" id="PF00733"/>
    </source>
</evidence>
<feature type="domain" description="Asparagine synthetase" evidence="5">
    <location>
        <begin position="512"/>
        <end position="604"/>
    </location>
</feature>
<protein>
    <recommendedName>
        <fullName evidence="3">asparagine synthase (glutamine-hydrolyzing)</fullName>
        <ecNumber evidence="3">6.3.5.4</ecNumber>
    </recommendedName>
</protein>
<dbReference type="GO" id="GO:0006529">
    <property type="term" value="P:asparagine biosynthetic process"/>
    <property type="evidence" value="ECO:0007669"/>
    <property type="project" value="InterPro"/>
</dbReference>
<sequence>MLIEGFINYQFVTYNNNKPFFEKTIEFNNGLIRTQHLNHDPFNKFLVASFDINNKESTSLSNFLHDEVLSFDFCRKILKNCDNKLRLAICYDEVNNKILLARELFGTIPLFYLHIPKKFFAFSTSLASLVSNKEVQPYLNINDSAITSYHRFRMDLTTKHSYDSFYDQIKSVLPGHILTVFENKVVAEPYVTFNPEKWSHLSSLKDYGDAVYNTFKDSVRSSALNESLNVASHLSGGLDSSSVSTMFKHIFPSRPLHTLYHKSASKEMDESYYSKSVVNKIGSIHHEVYQSKEDFDLIKIHTALYGEPEVSTLSPALITTMMPYARDLNCKILLRGSGGDSVIGSGMEVLSETFKEKRWNEFENLLRKRVPYFSLTEQYPEWNKYSFEQKYNLVLQNFLYNRISEVRNLSWKDIFSVYKEVHNALGISNSYFLKRGVGNFISRLRQQAVNAPLSILRDEHLQKRFLSSGEPVLPTSLRSNLPEHLQPLFEDVFTPRAVTAIEQQFVLGEHYGISNRSPFLDKDLFEVCMAVPNVIKYGSGKGREHFREAMKGLLSDEVLGRSSKATLASSHGQEITLRLYKQAEEFLNDTKLVWEYVDRKKFNEQTVILENDRIPYTHKVRPWFHITRTISLALWLEWFNEKKLS</sequence>
<dbReference type="EC" id="6.3.5.4" evidence="3"/>
<dbReference type="Pfam" id="PF00733">
    <property type="entry name" value="Asn_synthase"/>
    <property type="match status" value="2"/>
</dbReference>
<dbReference type="Gene3D" id="3.60.20.10">
    <property type="entry name" value="Glutamine Phosphoribosylpyrophosphate, subunit 1, domain 1"/>
    <property type="match status" value="1"/>
</dbReference>
<comment type="pathway">
    <text evidence="1">Amino-acid biosynthesis; L-asparagine biosynthesis; L-asparagine from L-aspartate (L-Gln route): step 1/1.</text>
</comment>
<evidence type="ECO:0000256" key="1">
    <source>
        <dbReference type="ARBA" id="ARBA00005187"/>
    </source>
</evidence>